<dbReference type="PROSITE" id="PS50011">
    <property type="entry name" value="PROTEIN_KINASE_DOM"/>
    <property type="match status" value="1"/>
</dbReference>
<keyword evidence="9" id="KW-0812">Transmembrane</keyword>
<gene>
    <name evidence="11" type="ORF">GCM10009838_73600</name>
</gene>
<feature type="transmembrane region" description="Helical" evidence="9">
    <location>
        <begin position="428"/>
        <end position="447"/>
    </location>
</feature>
<accession>A0ABN2T3V5</accession>
<comment type="caution">
    <text evidence="11">The sequence shown here is derived from an EMBL/GenBank/DDBJ whole genome shotgun (WGS) entry which is preliminary data.</text>
</comment>
<dbReference type="EMBL" id="BAAAQM010000060">
    <property type="protein sequence ID" value="GAA1997611.1"/>
    <property type="molecule type" value="Genomic_DNA"/>
</dbReference>
<keyword evidence="9" id="KW-1133">Transmembrane helix</keyword>
<evidence type="ECO:0000256" key="7">
    <source>
        <dbReference type="PROSITE-ProRule" id="PRU10141"/>
    </source>
</evidence>
<keyword evidence="9" id="KW-0472">Membrane</keyword>
<dbReference type="Pfam" id="PF00069">
    <property type="entry name" value="Pkinase"/>
    <property type="match status" value="1"/>
</dbReference>
<proteinExistence type="predicted"/>
<feature type="transmembrane region" description="Helical" evidence="9">
    <location>
        <begin position="377"/>
        <end position="397"/>
    </location>
</feature>
<dbReference type="SMART" id="SM00220">
    <property type="entry name" value="S_TKc"/>
    <property type="match status" value="1"/>
</dbReference>
<dbReference type="InterPro" id="IPR000719">
    <property type="entry name" value="Prot_kinase_dom"/>
</dbReference>
<evidence type="ECO:0000256" key="8">
    <source>
        <dbReference type="SAM" id="MobiDB-lite"/>
    </source>
</evidence>
<dbReference type="Gene3D" id="1.10.510.10">
    <property type="entry name" value="Transferase(Phosphotransferase) domain 1"/>
    <property type="match status" value="1"/>
</dbReference>
<keyword evidence="4 7" id="KW-0547">Nucleotide-binding</keyword>
<dbReference type="PANTHER" id="PTHR43289:SF6">
    <property type="entry name" value="SERINE_THREONINE-PROTEIN KINASE NEKL-3"/>
    <property type="match status" value="1"/>
</dbReference>
<name>A0ABN2T3V5_9ACTN</name>
<dbReference type="PANTHER" id="PTHR43289">
    <property type="entry name" value="MITOGEN-ACTIVATED PROTEIN KINASE KINASE KINASE 20-RELATED"/>
    <property type="match status" value="1"/>
</dbReference>
<evidence type="ECO:0000256" key="2">
    <source>
        <dbReference type="ARBA" id="ARBA00022527"/>
    </source>
</evidence>
<dbReference type="CDD" id="cd14014">
    <property type="entry name" value="STKc_PknB_like"/>
    <property type="match status" value="1"/>
</dbReference>
<feature type="transmembrane region" description="Helical" evidence="9">
    <location>
        <begin position="459"/>
        <end position="478"/>
    </location>
</feature>
<keyword evidence="2" id="KW-0723">Serine/threonine-protein kinase</keyword>
<evidence type="ECO:0000313" key="12">
    <source>
        <dbReference type="Proteomes" id="UP001499854"/>
    </source>
</evidence>
<dbReference type="Gene3D" id="3.30.200.20">
    <property type="entry name" value="Phosphorylase Kinase, domain 1"/>
    <property type="match status" value="1"/>
</dbReference>
<evidence type="ECO:0000256" key="3">
    <source>
        <dbReference type="ARBA" id="ARBA00022679"/>
    </source>
</evidence>
<feature type="compositionally biased region" description="Pro residues" evidence="8">
    <location>
        <begin position="282"/>
        <end position="304"/>
    </location>
</feature>
<dbReference type="PROSITE" id="PS00108">
    <property type="entry name" value="PROTEIN_KINASE_ST"/>
    <property type="match status" value="1"/>
</dbReference>
<dbReference type="InterPro" id="IPR011009">
    <property type="entry name" value="Kinase-like_dom_sf"/>
</dbReference>
<feature type="compositionally biased region" description="Low complexity" evidence="8">
    <location>
        <begin position="305"/>
        <end position="321"/>
    </location>
</feature>
<evidence type="ECO:0000256" key="9">
    <source>
        <dbReference type="SAM" id="Phobius"/>
    </source>
</evidence>
<feature type="domain" description="Protein kinase" evidence="10">
    <location>
        <begin position="21"/>
        <end position="279"/>
    </location>
</feature>
<dbReference type="InterPro" id="IPR008271">
    <property type="entry name" value="Ser/Thr_kinase_AS"/>
</dbReference>
<dbReference type="InterPro" id="IPR017441">
    <property type="entry name" value="Protein_kinase_ATP_BS"/>
</dbReference>
<evidence type="ECO:0000256" key="6">
    <source>
        <dbReference type="ARBA" id="ARBA00022840"/>
    </source>
</evidence>
<feature type="binding site" evidence="7">
    <location>
        <position position="50"/>
    </location>
    <ligand>
        <name>ATP</name>
        <dbReference type="ChEBI" id="CHEBI:30616"/>
    </ligand>
</feature>
<dbReference type="Proteomes" id="UP001499854">
    <property type="component" value="Unassembled WGS sequence"/>
</dbReference>
<evidence type="ECO:0000256" key="5">
    <source>
        <dbReference type="ARBA" id="ARBA00022777"/>
    </source>
</evidence>
<dbReference type="EC" id="2.7.11.1" evidence="1"/>
<dbReference type="RefSeq" id="WP_344661811.1">
    <property type="nucleotide sequence ID" value="NZ_BAAAQM010000060.1"/>
</dbReference>
<keyword evidence="3" id="KW-0808">Transferase</keyword>
<evidence type="ECO:0000259" key="10">
    <source>
        <dbReference type="PROSITE" id="PS50011"/>
    </source>
</evidence>
<keyword evidence="6 7" id="KW-0067">ATP-binding</keyword>
<dbReference type="PROSITE" id="PS00107">
    <property type="entry name" value="PROTEIN_KINASE_ATP"/>
    <property type="match status" value="1"/>
</dbReference>
<sequence>MSIGSTGGGHARPEMLVGGRYRLLRRLGSGGYGRVWQAHDTALGVDVAVKEVLLPPSLTADEHATRLARAEREARNAARLRGHPNVVSVYDVVVEDGVPWTVMELVHGRSLQERLETGGPLTPDQAGRVAGALLRALDAAHRAGLLHRDVKPANVMLADDGAVLLTDFGIAVSSGDPGLTAAGAVVGSAEYLAPERVRGHEAGPPSDLFSLGVTLYEAVEGLSPFRRAETAASFGAVLLDTPPSLNRATGALGEVIRGLMEKEPAQRMTAQQALDLFAITPTPGPTPVPPQVPATAPGPVPPQTPALAPRPASPLADAPNQAPAPAPEPTQFWPSPLAAPPSQVPPHTWPAAPPTLPPAPGFRFQPPPAGSDSARTLVPFLLTAYFAIVAFLPAFTIPADVSASGTDITISTWQLFRWYPGEPGGEQAATSIQVVGLVLTVLTLAALTPRSGPGVRALAYLAIIATAALELFTAVHYGGPWTVGLPTGPGYWGFWLGLAALAVAVPGRDAVTRRTRKVA</sequence>
<organism evidence="11 12">
    <name type="scientific">Catenulispora subtropica</name>
    <dbReference type="NCBI Taxonomy" id="450798"/>
    <lineage>
        <taxon>Bacteria</taxon>
        <taxon>Bacillati</taxon>
        <taxon>Actinomycetota</taxon>
        <taxon>Actinomycetes</taxon>
        <taxon>Catenulisporales</taxon>
        <taxon>Catenulisporaceae</taxon>
        <taxon>Catenulispora</taxon>
    </lineage>
</organism>
<evidence type="ECO:0000256" key="1">
    <source>
        <dbReference type="ARBA" id="ARBA00012513"/>
    </source>
</evidence>
<feature type="transmembrane region" description="Helical" evidence="9">
    <location>
        <begin position="490"/>
        <end position="507"/>
    </location>
</feature>
<dbReference type="SUPFAM" id="SSF56112">
    <property type="entry name" value="Protein kinase-like (PK-like)"/>
    <property type="match status" value="1"/>
</dbReference>
<evidence type="ECO:0000313" key="11">
    <source>
        <dbReference type="EMBL" id="GAA1997611.1"/>
    </source>
</evidence>
<feature type="region of interest" description="Disordered" evidence="8">
    <location>
        <begin position="279"/>
        <end position="369"/>
    </location>
</feature>
<keyword evidence="12" id="KW-1185">Reference proteome</keyword>
<protein>
    <recommendedName>
        <fullName evidence="1">non-specific serine/threonine protein kinase</fullName>
        <ecNumber evidence="1">2.7.11.1</ecNumber>
    </recommendedName>
</protein>
<reference evidence="11 12" key="1">
    <citation type="journal article" date="2019" name="Int. J. Syst. Evol. Microbiol.">
        <title>The Global Catalogue of Microorganisms (GCM) 10K type strain sequencing project: providing services to taxonomists for standard genome sequencing and annotation.</title>
        <authorList>
            <consortium name="The Broad Institute Genomics Platform"/>
            <consortium name="The Broad Institute Genome Sequencing Center for Infectious Disease"/>
            <person name="Wu L."/>
            <person name="Ma J."/>
        </authorList>
    </citation>
    <scope>NUCLEOTIDE SEQUENCE [LARGE SCALE GENOMIC DNA]</scope>
    <source>
        <strain evidence="11 12">JCM 16013</strain>
    </source>
</reference>
<feature type="compositionally biased region" description="Pro residues" evidence="8">
    <location>
        <begin position="337"/>
        <end position="369"/>
    </location>
</feature>
<evidence type="ECO:0000256" key="4">
    <source>
        <dbReference type="ARBA" id="ARBA00022741"/>
    </source>
</evidence>
<keyword evidence="5" id="KW-0418">Kinase</keyword>